<feature type="compositionally biased region" description="Polar residues" evidence="1">
    <location>
        <begin position="225"/>
        <end position="242"/>
    </location>
</feature>
<dbReference type="Gene3D" id="3.30.830.10">
    <property type="entry name" value="Metalloenzyme, LuxS/M16 peptidase-like"/>
    <property type="match status" value="2"/>
</dbReference>
<protein>
    <submittedName>
        <fullName evidence="3">Insulinase family protein</fullName>
    </submittedName>
</protein>
<accession>A0A428N429</accession>
<feature type="domain" description="Peptidase M16 C-terminal" evidence="2">
    <location>
        <begin position="183"/>
        <end position="354"/>
    </location>
</feature>
<dbReference type="InterPro" id="IPR011249">
    <property type="entry name" value="Metalloenz_LuxS/M16"/>
</dbReference>
<dbReference type="EMBL" id="RBVX01000009">
    <property type="protein sequence ID" value="RSL33224.1"/>
    <property type="molecule type" value="Genomic_DNA"/>
</dbReference>
<feature type="region of interest" description="Disordered" evidence="1">
    <location>
        <begin position="225"/>
        <end position="245"/>
    </location>
</feature>
<comment type="caution">
    <text evidence="3">The sequence shown here is derived from an EMBL/GenBank/DDBJ whole genome shotgun (WGS) entry which is preliminary data.</text>
</comment>
<evidence type="ECO:0000256" key="1">
    <source>
        <dbReference type="SAM" id="MobiDB-lite"/>
    </source>
</evidence>
<dbReference type="InterPro" id="IPR050361">
    <property type="entry name" value="MPP/UQCRC_Complex"/>
</dbReference>
<dbReference type="NCBIfam" id="NF047422">
    <property type="entry name" value="YfmF_fam"/>
    <property type="match status" value="1"/>
</dbReference>
<dbReference type="Pfam" id="PF05193">
    <property type="entry name" value="Peptidase_M16_C"/>
    <property type="match status" value="1"/>
</dbReference>
<dbReference type="SUPFAM" id="SSF63411">
    <property type="entry name" value="LuxS/MPP-like metallohydrolase"/>
    <property type="match status" value="2"/>
</dbReference>
<evidence type="ECO:0000313" key="3">
    <source>
        <dbReference type="EMBL" id="RSL33224.1"/>
    </source>
</evidence>
<organism evidence="3 4">
    <name type="scientific">Salibacterium salarium</name>
    <dbReference type="NCBI Taxonomy" id="284579"/>
    <lineage>
        <taxon>Bacteria</taxon>
        <taxon>Bacillati</taxon>
        <taxon>Bacillota</taxon>
        <taxon>Bacilli</taxon>
        <taxon>Bacillales</taxon>
        <taxon>Bacillaceae</taxon>
    </lineage>
</organism>
<proteinExistence type="predicted"/>
<reference evidence="3 4" key="1">
    <citation type="submission" date="2018-10" db="EMBL/GenBank/DDBJ databases">
        <title>Draft genome sequence of Bacillus salarius IM0101, isolated from a hypersaline soil in Inner Mongolia, China.</title>
        <authorList>
            <person name="Yamprayoonswat W."/>
            <person name="Boonvisut S."/>
            <person name="Jumpathong W."/>
            <person name="Sittihan S."/>
            <person name="Ruangsuj P."/>
            <person name="Wanthongcharoen S."/>
            <person name="Thongpramul N."/>
            <person name="Pimmason S."/>
            <person name="Yu B."/>
            <person name="Yasawong M."/>
        </authorList>
    </citation>
    <scope>NUCLEOTIDE SEQUENCE [LARGE SCALE GENOMIC DNA]</scope>
    <source>
        <strain evidence="3 4">IM0101</strain>
    </source>
</reference>
<dbReference type="GO" id="GO:0046872">
    <property type="term" value="F:metal ion binding"/>
    <property type="evidence" value="ECO:0007669"/>
    <property type="project" value="InterPro"/>
</dbReference>
<name>A0A428N429_9BACI</name>
<evidence type="ECO:0000259" key="2">
    <source>
        <dbReference type="Pfam" id="PF05193"/>
    </source>
</evidence>
<gene>
    <name evidence="3" type="ORF">D7Z54_11390</name>
</gene>
<keyword evidence="4" id="KW-1185">Reference proteome</keyword>
<evidence type="ECO:0000313" key="4">
    <source>
        <dbReference type="Proteomes" id="UP000275076"/>
    </source>
</evidence>
<dbReference type="PANTHER" id="PTHR11851:SF186">
    <property type="entry name" value="INACTIVE METALLOPROTEASE YMFF-RELATED"/>
    <property type="match status" value="1"/>
</dbReference>
<dbReference type="AlphaFoldDB" id="A0A428N429"/>
<dbReference type="PANTHER" id="PTHR11851">
    <property type="entry name" value="METALLOPROTEASE"/>
    <property type="match status" value="1"/>
</dbReference>
<dbReference type="Proteomes" id="UP000275076">
    <property type="component" value="Unassembled WGS sequence"/>
</dbReference>
<dbReference type="OrthoDB" id="9762085at2"/>
<dbReference type="RefSeq" id="WP_125555981.1">
    <property type="nucleotide sequence ID" value="NZ_RBVX01000009.1"/>
</dbReference>
<dbReference type="InterPro" id="IPR007863">
    <property type="entry name" value="Peptidase_M16_C"/>
</dbReference>
<sequence>MNEEQKIKVNGLDVHLIPTTKYKTATLVLQIKSKLTEETATKRALLANVLQSATKEFPSRKKLRLYLDELYGASFQTDVQRKGENHVITMRMETANERFLKEAPPLFQKSMSFLRNALEEPYLEEGRFSEKVIKEEKRTLKQRIQSIYDDKMRYANKRLLEVMCKDEPFAVHPYGDFDEVEAVTAKNLMDEYKRILKEDDIRLYIVGDLKTEEVKEAASIFTSAGSTSEYTESHSEQQSNHNAQEKIETDDIQQGKLHMGYRTPVTFSDERFPAAQVMNGLFGGFPNSKLFINVREKESMAYYAASRYESQKGIILVMAGIEVENYNKAVDIIKEQLEDIKQGNIAEEDVEQTKGMVKNQLLETADNARGLIELYYQGINANHQRSLEDWLTAVDAVTKEDVVNCAATVNLDTIYFLRSEEDKNDGSN</sequence>